<dbReference type="EC" id="2.3.2.27" evidence="4"/>
<evidence type="ECO:0000256" key="6">
    <source>
        <dbReference type="ARBA" id="ARBA00022737"/>
    </source>
</evidence>
<comment type="pathway">
    <text evidence="3">Protein modification; protein ubiquitination.</text>
</comment>
<evidence type="ECO:0000256" key="5">
    <source>
        <dbReference type="ARBA" id="ARBA00022679"/>
    </source>
</evidence>
<dbReference type="FunFam" id="1.20.930.20:FF:000002">
    <property type="entry name" value="RING-type E3 ubiquitin transferase"/>
    <property type="match status" value="1"/>
</dbReference>
<evidence type="ECO:0000256" key="3">
    <source>
        <dbReference type="ARBA" id="ARBA00004906"/>
    </source>
</evidence>
<proteinExistence type="predicted"/>
<dbReference type="ExpressionAtlas" id="A0A2K3NHX7">
    <property type="expression patterns" value="baseline"/>
</dbReference>
<keyword evidence="7" id="KW-0833">Ubl conjugation pathway</keyword>
<evidence type="ECO:0000313" key="9">
    <source>
        <dbReference type="EMBL" id="PNY02648.1"/>
    </source>
</evidence>
<organism evidence="9 10">
    <name type="scientific">Trifolium pratense</name>
    <name type="common">Red clover</name>
    <dbReference type="NCBI Taxonomy" id="57577"/>
    <lineage>
        <taxon>Eukaryota</taxon>
        <taxon>Viridiplantae</taxon>
        <taxon>Streptophyta</taxon>
        <taxon>Embryophyta</taxon>
        <taxon>Tracheophyta</taxon>
        <taxon>Spermatophyta</taxon>
        <taxon>Magnoliopsida</taxon>
        <taxon>eudicotyledons</taxon>
        <taxon>Gunneridae</taxon>
        <taxon>Pentapetalae</taxon>
        <taxon>rosids</taxon>
        <taxon>fabids</taxon>
        <taxon>Fabales</taxon>
        <taxon>Fabaceae</taxon>
        <taxon>Papilionoideae</taxon>
        <taxon>50 kb inversion clade</taxon>
        <taxon>NPAAA clade</taxon>
        <taxon>Hologalegina</taxon>
        <taxon>IRL clade</taxon>
        <taxon>Trifolieae</taxon>
        <taxon>Trifolium</taxon>
    </lineage>
</organism>
<name>A0A2K3NHX7_TRIPR</name>
<keyword evidence="5" id="KW-0808">Transferase</keyword>
<evidence type="ECO:0000259" key="8">
    <source>
        <dbReference type="Pfam" id="PF25368"/>
    </source>
</evidence>
<dbReference type="EMBL" id="ASHM01021629">
    <property type="protein sequence ID" value="PNY02648.1"/>
    <property type="molecule type" value="Genomic_DNA"/>
</dbReference>
<feature type="domain" description="PUB 12/19-like N-terminal" evidence="8">
    <location>
        <begin position="27"/>
        <end position="87"/>
    </location>
</feature>
<comment type="function">
    <text evidence="2">Functions as an E3 ubiquitin ligase.</text>
</comment>
<dbReference type="STRING" id="57577.A0A2K3NHX7"/>
<accession>A0A2K3NHX7</accession>
<dbReference type="Proteomes" id="UP000236291">
    <property type="component" value="Unassembled WGS sequence"/>
</dbReference>
<evidence type="ECO:0000313" key="10">
    <source>
        <dbReference type="Proteomes" id="UP000236291"/>
    </source>
</evidence>
<dbReference type="Pfam" id="PF25368">
    <property type="entry name" value="PUB10_N"/>
    <property type="match status" value="1"/>
</dbReference>
<gene>
    <name evidence="9" type="ORF">L195_g025965</name>
</gene>
<dbReference type="AlphaFoldDB" id="A0A2K3NHX7"/>
<reference evidence="9 10" key="1">
    <citation type="journal article" date="2014" name="Am. J. Bot.">
        <title>Genome assembly and annotation for red clover (Trifolium pratense; Fabaceae).</title>
        <authorList>
            <person name="Istvanek J."/>
            <person name="Jaros M."/>
            <person name="Krenek A."/>
            <person name="Repkova J."/>
        </authorList>
    </citation>
    <scope>NUCLEOTIDE SEQUENCE [LARGE SCALE GENOMIC DNA]</scope>
    <source>
        <strain evidence="10">cv. Tatra</strain>
        <tissue evidence="9">Young leaves</tissue>
    </source>
</reference>
<keyword evidence="6" id="KW-0677">Repeat</keyword>
<comment type="catalytic activity">
    <reaction evidence="1">
        <text>S-ubiquitinyl-[E2 ubiquitin-conjugating enzyme]-L-cysteine + [acceptor protein]-L-lysine = [E2 ubiquitin-conjugating enzyme]-L-cysteine + N(6)-ubiquitinyl-[acceptor protein]-L-lysine.</text>
        <dbReference type="EC" id="2.3.2.27"/>
    </reaction>
</comment>
<evidence type="ECO:0000256" key="7">
    <source>
        <dbReference type="ARBA" id="ARBA00022786"/>
    </source>
</evidence>
<comment type="caution">
    <text evidence="9">The sequence shown here is derived from an EMBL/GenBank/DDBJ whole genome shotgun (WGS) entry which is preliminary data.</text>
</comment>
<sequence length="89" mass="10248">MEIEKVNSIIDLVNEIANISDFRPMVKKQYCNLARRLKLLIPLFEEIRDTKDSIPIDTSKAVVLFKEALESARELLRFGSEGSKIYMVC</sequence>
<dbReference type="GO" id="GO:0007166">
    <property type="term" value="P:cell surface receptor signaling pathway"/>
    <property type="evidence" value="ECO:0007669"/>
    <property type="project" value="InterPro"/>
</dbReference>
<dbReference type="InterPro" id="IPR036537">
    <property type="entry name" value="Adaptor_Cbl_N_dom_sf"/>
</dbReference>
<dbReference type="Gene3D" id="1.20.930.20">
    <property type="entry name" value="Adaptor protein Cbl, N-terminal domain"/>
    <property type="match status" value="1"/>
</dbReference>
<dbReference type="GO" id="GO:0061630">
    <property type="term" value="F:ubiquitin protein ligase activity"/>
    <property type="evidence" value="ECO:0007669"/>
    <property type="project" value="UniProtKB-EC"/>
</dbReference>
<protein>
    <recommendedName>
        <fullName evidence="4">RING-type E3 ubiquitin transferase</fullName>
        <ecNumber evidence="4">2.3.2.27</ecNumber>
    </recommendedName>
</protein>
<evidence type="ECO:0000256" key="4">
    <source>
        <dbReference type="ARBA" id="ARBA00012483"/>
    </source>
</evidence>
<dbReference type="InterPro" id="IPR057623">
    <property type="entry name" value="PUB12-19-like_N"/>
</dbReference>
<evidence type="ECO:0000256" key="2">
    <source>
        <dbReference type="ARBA" id="ARBA00003861"/>
    </source>
</evidence>
<reference evidence="9 10" key="2">
    <citation type="journal article" date="2017" name="Front. Plant Sci.">
        <title>Gene Classification and Mining of Molecular Markers Useful in Red Clover (Trifolium pratense) Breeding.</title>
        <authorList>
            <person name="Istvanek J."/>
            <person name="Dluhosova J."/>
            <person name="Dluhos P."/>
            <person name="Patkova L."/>
            <person name="Nedelnik J."/>
            <person name="Repkova J."/>
        </authorList>
    </citation>
    <scope>NUCLEOTIDE SEQUENCE [LARGE SCALE GENOMIC DNA]</scope>
    <source>
        <strain evidence="10">cv. Tatra</strain>
        <tissue evidence="9">Young leaves</tissue>
    </source>
</reference>
<evidence type="ECO:0000256" key="1">
    <source>
        <dbReference type="ARBA" id="ARBA00000900"/>
    </source>
</evidence>